<organism evidence="1">
    <name type="scientific">marine sediment metagenome</name>
    <dbReference type="NCBI Taxonomy" id="412755"/>
    <lineage>
        <taxon>unclassified sequences</taxon>
        <taxon>metagenomes</taxon>
        <taxon>ecological metagenomes</taxon>
    </lineage>
</organism>
<sequence>MVFSASRSERISRTSVITLNAPLKRVFPLFGPIREKEWAAGWEPQVLYLTTDFVEEHMVFKTQSNLGHEPDFTWTVSKYRPDQAFIEYTVFAPERLWWITIQCREGIGEETTKAEITYTYTGLTKKGNATNVKALETMFRRDLKDWEEAINHYLETGERLEPG</sequence>
<accession>A0A0F9MEQ1</accession>
<evidence type="ECO:0000313" key="1">
    <source>
        <dbReference type="EMBL" id="KKM97796.1"/>
    </source>
</evidence>
<comment type="caution">
    <text evidence="1">The sequence shown here is derived from an EMBL/GenBank/DDBJ whole genome shotgun (WGS) entry which is preliminary data.</text>
</comment>
<dbReference type="EMBL" id="LAZR01005707">
    <property type="protein sequence ID" value="KKM97796.1"/>
    <property type="molecule type" value="Genomic_DNA"/>
</dbReference>
<proteinExistence type="predicted"/>
<evidence type="ECO:0008006" key="2">
    <source>
        <dbReference type="Google" id="ProtNLM"/>
    </source>
</evidence>
<dbReference type="AlphaFoldDB" id="A0A0F9MEQ1"/>
<gene>
    <name evidence="1" type="ORF">LCGC14_1164470</name>
</gene>
<reference evidence="1" key="1">
    <citation type="journal article" date="2015" name="Nature">
        <title>Complex archaea that bridge the gap between prokaryotes and eukaryotes.</title>
        <authorList>
            <person name="Spang A."/>
            <person name="Saw J.H."/>
            <person name="Jorgensen S.L."/>
            <person name="Zaremba-Niedzwiedzka K."/>
            <person name="Martijn J."/>
            <person name="Lind A.E."/>
            <person name="van Eijk R."/>
            <person name="Schleper C."/>
            <person name="Guy L."/>
            <person name="Ettema T.J."/>
        </authorList>
    </citation>
    <scope>NUCLEOTIDE SEQUENCE</scope>
</reference>
<name>A0A0F9MEQ1_9ZZZZ</name>
<protein>
    <recommendedName>
        <fullName evidence="2">Coenzyme Q-binding protein COQ10 START domain-containing protein</fullName>
    </recommendedName>
</protein>